<dbReference type="GeneID" id="94194359"/>
<feature type="compositionally biased region" description="Low complexity" evidence="1">
    <location>
        <begin position="715"/>
        <end position="742"/>
    </location>
</feature>
<gene>
    <name evidence="2" type="ORF">BcabD6B2_23130</name>
</gene>
<protein>
    <submittedName>
        <fullName evidence="2">Variant erythrocyte surface antigen-1 family protein</fullName>
    </submittedName>
</protein>
<keyword evidence="3" id="KW-1185">Reference proteome</keyword>
<dbReference type="AlphaFoldDB" id="A0AAV4LRS8"/>
<feature type="compositionally biased region" description="Polar residues" evidence="1">
    <location>
        <begin position="704"/>
        <end position="713"/>
    </location>
</feature>
<evidence type="ECO:0000313" key="3">
    <source>
        <dbReference type="Proteomes" id="UP001497744"/>
    </source>
</evidence>
<sequence>MSECFKVSQPTTLKGALEFLGALCHNPNDLKGVVGRALEERVRAKLKLHEAPKSVTDADESSKTIEKTFTDVLTGLEQLRREILQTDSSNLYGSYTSLHRSPHNDPSCVDTCVRYILEVLPKLYTTLDYLRFQVDSDYGDLGGGRWEEQYINGQDYVDSGHSLSKWLKSRQPDSLSASGSPSEFSPTFLPGGYGSDLKEVQGGELVSTLNDLLIDSGLGEDGFLQHLFLDLGIVTKWSPCNVATCLAVLAALCKKSPTFGNRITKYEGLNRVLESLPANLELLAPDKENDTKAILIALFEGSPSKYAKHMTDAYVDGHMKWFKDNIENLISSLKFLATDSEQWSKEGLEQATIFGPFGYGFSFGGKWYGQWENDVKNQIPATIKSLIRDLETLKSVLEKHFKTSRSIWTSGTGNEVPVPQNLKEAIDWVLRISGGDGVVDDVTVVQEFANEVKKLLQPVDVGDFKNDEFKIKSLITTFAAGLKSFIGYNGGRNPGGKSGIASNHYRSSYEVSETWEPLWNSASDANVQKCANIFLGIVPLLYYGMTYLYWRCVDLNGCNGNWEAMGFNDGDMVLNDFMVNVGYSDKRQLSSQEGKNVMSNIDKTFKELQPDSAGGLNSSFSAYLRGVQQKGKATLNSTPETCPMYSLHHVAKAFWKSAPPKTSGMSTAIDRVASRFDSISHTISSDCEALKRDITDLHKQLNNYLSPADTSEPVSEGTNNSGSSGTVSVSTSESSGHTSASTIITPSETKAVSTTASGIGATPDTTAPTTTGDGEAGHTGTPGPVGPGGKSGDRGEAEPTGFTGSRSPGDPQGQRGNRGETGEQGRTGETSPPAETSTSDKSSSAGSIAGTLATLTAAGGGAAAYFLNLGGFANFVKAFFGFN</sequence>
<accession>A0AAV4LRS8</accession>
<reference evidence="2 3" key="1">
    <citation type="submission" date="2021-06" db="EMBL/GenBank/DDBJ databases">
        <title>Genome sequence of Babesia caballi.</title>
        <authorList>
            <person name="Yamagishi J."/>
            <person name="Kidaka T."/>
            <person name="Ochi A."/>
        </authorList>
    </citation>
    <scope>NUCLEOTIDE SEQUENCE [LARGE SCALE GENOMIC DNA]</scope>
    <source>
        <strain evidence="2">USDA-D6B2</strain>
    </source>
</reference>
<evidence type="ECO:0000313" key="2">
    <source>
        <dbReference type="EMBL" id="GIX62878.1"/>
    </source>
</evidence>
<dbReference type="RefSeq" id="XP_067714947.1">
    <property type="nucleotide sequence ID" value="XM_067858846.1"/>
</dbReference>
<dbReference type="Proteomes" id="UP001497744">
    <property type="component" value="Unassembled WGS sequence"/>
</dbReference>
<comment type="caution">
    <text evidence="2">The sequence shown here is derived from an EMBL/GenBank/DDBJ whole genome shotgun (WGS) entry which is preliminary data.</text>
</comment>
<feature type="region of interest" description="Disordered" evidence="1">
    <location>
        <begin position="704"/>
        <end position="845"/>
    </location>
</feature>
<evidence type="ECO:0000256" key="1">
    <source>
        <dbReference type="SAM" id="MobiDB-lite"/>
    </source>
</evidence>
<organism evidence="2 3">
    <name type="scientific">Babesia caballi</name>
    <dbReference type="NCBI Taxonomy" id="5871"/>
    <lineage>
        <taxon>Eukaryota</taxon>
        <taxon>Sar</taxon>
        <taxon>Alveolata</taxon>
        <taxon>Apicomplexa</taxon>
        <taxon>Aconoidasida</taxon>
        <taxon>Piroplasmida</taxon>
        <taxon>Babesiidae</taxon>
        <taxon>Babesia</taxon>
    </lineage>
</organism>
<feature type="compositionally biased region" description="Polar residues" evidence="1">
    <location>
        <begin position="743"/>
        <end position="757"/>
    </location>
</feature>
<proteinExistence type="predicted"/>
<name>A0AAV4LRS8_BABCB</name>
<dbReference type="EMBL" id="BPLF01000002">
    <property type="protein sequence ID" value="GIX62878.1"/>
    <property type="molecule type" value="Genomic_DNA"/>
</dbReference>
<feature type="compositionally biased region" description="Low complexity" evidence="1">
    <location>
        <begin position="760"/>
        <end position="782"/>
    </location>
</feature>